<feature type="compositionally biased region" description="Pro residues" evidence="1">
    <location>
        <begin position="349"/>
        <end position="361"/>
    </location>
</feature>
<dbReference type="PANTHER" id="PTHR35811:SF1">
    <property type="entry name" value="HTH OST-TYPE DOMAIN-CONTAINING PROTEIN"/>
    <property type="match status" value="1"/>
</dbReference>
<dbReference type="PROSITE" id="PS51644">
    <property type="entry name" value="HTH_OST"/>
    <property type="match status" value="1"/>
</dbReference>
<comment type="caution">
    <text evidence="3">The sequence shown here is derived from an EMBL/GenBank/DDBJ whole genome shotgun (WGS) entry which is preliminary data.</text>
</comment>
<evidence type="ECO:0000313" key="3">
    <source>
        <dbReference type="EMBL" id="MBM9459474.1"/>
    </source>
</evidence>
<dbReference type="Pfam" id="PF12872">
    <property type="entry name" value="OST-HTH"/>
    <property type="match status" value="1"/>
</dbReference>
<feature type="domain" description="HTH OST-type" evidence="2">
    <location>
        <begin position="167"/>
        <end position="240"/>
    </location>
</feature>
<feature type="compositionally biased region" description="Basic residues" evidence="1">
    <location>
        <begin position="312"/>
        <end position="323"/>
    </location>
</feature>
<feature type="compositionally biased region" description="Basic residues" evidence="1">
    <location>
        <begin position="242"/>
        <end position="254"/>
    </location>
</feature>
<gene>
    <name evidence="3" type="ORF">JK386_06135</name>
</gene>
<dbReference type="PANTHER" id="PTHR35811">
    <property type="entry name" value="SLR1870 PROTEIN"/>
    <property type="match status" value="1"/>
</dbReference>
<dbReference type="RefSeq" id="WP_205290759.1">
    <property type="nucleotide sequence ID" value="NZ_CP074406.1"/>
</dbReference>
<evidence type="ECO:0000256" key="1">
    <source>
        <dbReference type="SAM" id="MobiDB-lite"/>
    </source>
</evidence>
<reference evidence="3" key="1">
    <citation type="submission" date="2021-01" db="EMBL/GenBank/DDBJ databases">
        <title>Novel species in genus Nocardioides.</title>
        <authorList>
            <person name="Zhang G."/>
        </authorList>
    </citation>
    <scope>NUCLEOTIDE SEQUENCE</scope>
    <source>
        <strain evidence="3">Zg-536</strain>
    </source>
</reference>
<dbReference type="Gene3D" id="3.30.420.610">
    <property type="entry name" value="LOTUS domain-like"/>
    <property type="match status" value="1"/>
</dbReference>
<dbReference type="AlphaFoldDB" id="A0A939BSB8"/>
<dbReference type="CDD" id="cd11297">
    <property type="entry name" value="PIN_LabA-like_N_1"/>
    <property type="match status" value="1"/>
</dbReference>
<name>A0A939BSB8_9ACTN</name>
<accession>A0A939BSB8</accession>
<feature type="region of interest" description="Disordered" evidence="1">
    <location>
        <begin position="242"/>
        <end position="382"/>
    </location>
</feature>
<protein>
    <submittedName>
        <fullName evidence="3">NYN domain-containing protein</fullName>
    </submittedName>
</protein>
<dbReference type="CDD" id="cd10146">
    <property type="entry name" value="LabA_like_C"/>
    <property type="match status" value="1"/>
</dbReference>
<feature type="compositionally biased region" description="Basic and acidic residues" evidence="1">
    <location>
        <begin position="290"/>
        <end position="311"/>
    </location>
</feature>
<dbReference type="Proteomes" id="UP000663791">
    <property type="component" value="Unassembled WGS sequence"/>
</dbReference>
<evidence type="ECO:0000259" key="2">
    <source>
        <dbReference type="PROSITE" id="PS51644"/>
    </source>
</evidence>
<feature type="compositionally biased region" description="Basic and acidic residues" evidence="1">
    <location>
        <begin position="257"/>
        <end position="271"/>
    </location>
</feature>
<organism evidence="3 4">
    <name type="scientific">Nocardioides faecalis</name>
    <dbReference type="NCBI Taxonomy" id="2803858"/>
    <lineage>
        <taxon>Bacteria</taxon>
        <taxon>Bacillati</taxon>
        <taxon>Actinomycetota</taxon>
        <taxon>Actinomycetes</taxon>
        <taxon>Propionibacteriales</taxon>
        <taxon>Nocardioidaceae</taxon>
        <taxon>Nocardioides</taxon>
    </lineage>
</organism>
<dbReference type="InterPro" id="IPR021139">
    <property type="entry name" value="NYN"/>
</dbReference>
<sequence>MTDYRIAVLIDADNVSHTYASAILAELAKFGRTTVKRAYGDWTADALKGWKTRLNRHAITPEQTFAYTTGKNSTDSALIIDAMDLLYSGNVDAFAIVSSDSDFTRLATRLRESGKTVYAVGRSRTPIALQEACDRFIRLELLDDAPDEHAANTDAAGTEQEADAAPVLPNLQSLLTRGINNASDEEGWVSVSALGNYLRTANPSFDPRLYGHPKLLALVEAQPYLVTSGTGSSAMLGLKGKVPAKRTTARKTAAKKTAAEKAEPKTSEPRKAVARKTAAKKAEPTTSEPKVNEPEKVAPEKVEAEKVEPKRATKRTTARKKAATKPAAQSTQPAPQARVEQPGTSAPEPAAPAEPAAPPRPVVTTTVRKRTTRKSAAPPAES</sequence>
<dbReference type="Pfam" id="PF01936">
    <property type="entry name" value="NYN"/>
    <property type="match status" value="1"/>
</dbReference>
<dbReference type="InterPro" id="IPR041966">
    <property type="entry name" value="LOTUS-like"/>
</dbReference>
<feature type="compositionally biased region" description="Low complexity" evidence="1">
    <location>
        <begin position="324"/>
        <end position="337"/>
    </location>
</feature>
<dbReference type="GO" id="GO:0004540">
    <property type="term" value="F:RNA nuclease activity"/>
    <property type="evidence" value="ECO:0007669"/>
    <property type="project" value="InterPro"/>
</dbReference>
<keyword evidence="4" id="KW-1185">Reference proteome</keyword>
<dbReference type="EMBL" id="JAERTX010000004">
    <property type="protein sequence ID" value="MBM9459474.1"/>
    <property type="molecule type" value="Genomic_DNA"/>
</dbReference>
<evidence type="ECO:0000313" key="4">
    <source>
        <dbReference type="Proteomes" id="UP000663791"/>
    </source>
</evidence>
<dbReference type="Gene3D" id="3.40.50.1010">
    <property type="entry name" value="5'-nuclease"/>
    <property type="match status" value="1"/>
</dbReference>
<dbReference type="InterPro" id="IPR025605">
    <property type="entry name" value="OST-HTH/LOTUS_dom"/>
</dbReference>
<proteinExistence type="predicted"/>